<sequence>MPINPLPAIRRVVTSHDEEGNAKVWMDEEVENKSPPGFTDGVSFGLAWVTDSSPADCQTTVDGRTLPIGELTSEAGSVVRYVDMPPKHISPMHRTISLDYGFVLFGQLELSLPDGSKTLVKPGDVVVQRGTDHAWINPSDTEWARMVYVLLPSKPVVIEGKELPAKSIHK</sequence>
<dbReference type="SUPFAM" id="SSF51182">
    <property type="entry name" value="RmlC-like cupins"/>
    <property type="match status" value="1"/>
</dbReference>
<dbReference type="AlphaFoldDB" id="A0A1Y2FVE8"/>
<evidence type="ECO:0000313" key="2">
    <source>
        <dbReference type="EMBL" id="ORY86665.1"/>
    </source>
</evidence>
<dbReference type="InterPro" id="IPR014710">
    <property type="entry name" value="RmlC-like_jellyroll"/>
</dbReference>
<dbReference type="InParanoid" id="A0A1Y2FVE8"/>
<dbReference type="Gene3D" id="2.20.70.150">
    <property type="match status" value="1"/>
</dbReference>
<dbReference type="EMBL" id="MCGR01000014">
    <property type="protein sequence ID" value="ORY86665.1"/>
    <property type="molecule type" value="Genomic_DNA"/>
</dbReference>
<dbReference type="InterPro" id="IPR047142">
    <property type="entry name" value="OryJ/VirC-like"/>
</dbReference>
<accession>A0A1Y2FVE8</accession>
<comment type="caution">
    <text evidence="2">The sequence shown here is derived from an EMBL/GenBank/DDBJ whole genome shotgun (WGS) entry which is preliminary data.</text>
</comment>
<dbReference type="PANTHER" id="PTHR36156:SF2">
    <property type="entry name" value="CUPIN TYPE-2 DOMAIN-CONTAINING PROTEIN"/>
    <property type="match status" value="1"/>
</dbReference>
<evidence type="ECO:0000313" key="3">
    <source>
        <dbReference type="Proteomes" id="UP000193467"/>
    </source>
</evidence>
<proteinExistence type="predicted"/>
<reference evidence="2 3" key="1">
    <citation type="submission" date="2016-07" db="EMBL/GenBank/DDBJ databases">
        <title>Pervasive Adenine N6-methylation of Active Genes in Fungi.</title>
        <authorList>
            <consortium name="DOE Joint Genome Institute"/>
            <person name="Mondo S.J."/>
            <person name="Dannebaum R.O."/>
            <person name="Kuo R.C."/>
            <person name="Labutti K."/>
            <person name="Haridas S."/>
            <person name="Kuo A."/>
            <person name="Salamov A."/>
            <person name="Ahrendt S.R."/>
            <person name="Lipzen A."/>
            <person name="Sullivan W."/>
            <person name="Andreopoulos W.B."/>
            <person name="Clum A."/>
            <person name="Lindquist E."/>
            <person name="Daum C."/>
            <person name="Ramamoorthy G.K."/>
            <person name="Gryganskyi A."/>
            <person name="Culley D."/>
            <person name="Magnuson J.K."/>
            <person name="James T.Y."/>
            <person name="O'Malley M.A."/>
            <person name="Stajich J.E."/>
            <person name="Spatafora J.W."/>
            <person name="Visel A."/>
            <person name="Grigoriev I.V."/>
        </authorList>
    </citation>
    <scope>NUCLEOTIDE SEQUENCE [LARGE SCALE GENOMIC DNA]</scope>
    <source>
        <strain evidence="2 3">62-1032</strain>
    </source>
</reference>
<dbReference type="Gene3D" id="2.60.120.10">
    <property type="entry name" value="Jelly Rolls"/>
    <property type="match status" value="1"/>
</dbReference>
<name>A0A1Y2FVE8_9BASI</name>
<dbReference type="PANTHER" id="PTHR36156">
    <property type="entry name" value="SLR2101 PROTEIN"/>
    <property type="match status" value="1"/>
</dbReference>
<protein>
    <submittedName>
        <fullName evidence="2">Cupin domain protein</fullName>
    </submittedName>
</protein>
<dbReference type="Proteomes" id="UP000193467">
    <property type="component" value="Unassembled WGS sequence"/>
</dbReference>
<feature type="domain" description="Cupin type-2" evidence="1">
    <location>
        <begin position="81"/>
        <end position="147"/>
    </location>
</feature>
<dbReference type="CDD" id="cd02231">
    <property type="entry name" value="cupin_BLL6423-like"/>
    <property type="match status" value="1"/>
</dbReference>
<dbReference type="InterPro" id="IPR013096">
    <property type="entry name" value="Cupin_2"/>
</dbReference>
<evidence type="ECO:0000259" key="1">
    <source>
        <dbReference type="Pfam" id="PF07883"/>
    </source>
</evidence>
<organism evidence="2 3">
    <name type="scientific">Leucosporidium creatinivorum</name>
    <dbReference type="NCBI Taxonomy" id="106004"/>
    <lineage>
        <taxon>Eukaryota</taxon>
        <taxon>Fungi</taxon>
        <taxon>Dikarya</taxon>
        <taxon>Basidiomycota</taxon>
        <taxon>Pucciniomycotina</taxon>
        <taxon>Microbotryomycetes</taxon>
        <taxon>Leucosporidiales</taxon>
        <taxon>Leucosporidium</taxon>
    </lineage>
</organism>
<dbReference type="OrthoDB" id="5840532at2759"/>
<keyword evidence="3" id="KW-1185">Reference proteome</keyword>
<dbReference type="STRING" id="106004.A0A1Y2FVE8"/>
<dbReference type="Pfam" id="PF07883">
    <property type="entry name" value="Cupin_2"/>
    <property type="match status" value="1"/>
</dbReference>
<gene>
    <name evidence="2" type="ORF">BCR35DRAFT_330556</name>
</gene>
<dbReference type="InterPro" id="IPR011051">
    <property type="entry name" value="RmlC_Cupin_sf"/>
</dbReference>